<evidence type="ECO:0000256" key="1">
    <source>
        <dbReference type="SAM" id="MobiDB-lite"/>
    </source>
</evidence>
<keyword evidence="3" id="KW-1185">Reference proteome</keyword>
<feature type="region of interest" description="Disordered" evidence="1">
    <location>
        <begin position="76"/>
        <end position="205"/>
    </location>
</feature>
<feature type="region of interest" description="Disordered" evidence="1">
    <location>
        <begin position="24"/>
        <end position="57"/>
    </location>
</feature>
<sequence>MGNVTSSCANPSTHHCCRWTAEDDAELSVEGRTRKSKTEEEPRLNFDTNVIGPTNANIIGGAGASPLQELKFLEERSFKKDWQREPTPERTSKDTQNRKAQTAELKKAAKALQPKAVAKGGFPVSAKAKPKSDVSMSSVSSSSVLPFSSSPGKSPLPQKEEKVVSPKTAEDRAVPAKLKAELPEEPQKPVEGTEQSTAVPVPASPNPCKKLIPSLSPALWSPMHRRWTCQKALQPEPAQTVQPAQSAQSLQPAATATTVDETETITQVEEKPQRTPPVLSLCSPPPALWSPLHRKWCGAVLKMQLAQVPTLLVKKAQTPKALLSLESEARLEKAQPELDVKTLEAEPLCVALKAPATPAAPAPARISFSSAPALYSKWHGRWTGCLPEPAKLGA</sequence>
<dbReference type="OrthoDB" id="442455at2759"/>
<feature type="compositionally biased region" description="Low complexity" evidence="1">
    <location>
        <begin position="242"/>
        <end position="267"/>
    </location>
</feature>
<evidence type="ECO:0000313" key="3">
    <source>
        <dbReference type="Proteomes" id="UP000601435"/>
    </source>
</evidence>
<organism evidence="2 3">
    <name type="scientific">Symbiodinium necroappetens</name>
    <dbReference type="NCBI Taxonomy" id="1628268"/>
    <lineage>
        <taxon>Eukaryota</taxon>
        <taxon>Sar</taxon>
        <taxon>Alveolata</taxon>
        <taxon>Dinophyceae</taxon>
        <taxon>Suessiales</taxon>
        <taxon>Symbiodiniaceae</taxon>
        <taxon>Symbiodinium</taxon>
    </lineage>
</organism>
<feature type="region of interest" description="Disordered" evidence="1">
    <location>
        <begin position="234"/>
        <end position="279"/>
    </location>
</feature>
<proteinExistence type="predicted"/>
<feature type="compositionally biased region" description="Polar residues" evidence="1">
    <location>
        <begin position="46"/>
        <end position="57"/>
    </location>
</feature>
<feature type="compositionally biased region" description="Basic and acidic residues" evidence="1">
    <location>
        <begin position="158"/>
        <end position="188"/>
    </location>
</feature>
<dbReference type="AlphaFoldDB" id="A0A812VE42"/>
<reference evidence="2" key="1">
    <citation type="submission" date="2021-02" db="EMBL/GenBank/DDBJ databases">
        <authorList>
            <person name="Dougan E. K."/>
            <person name="Rhodes N."/>
            <person name="Thang M."/>
            <person name="Chan C."/>
        </authorList>
    </citation>
    <scope>NUCLEOTIDE SEQUENCE</scope>
</reference>
<comment type="caution">
    <text evidence="2">The sequence shown here is derived from an EMBL/GenBank/DDBJ whole genome shotgun (WGS) entry which is preliminary data.</text>
</comment>
<accession>A0A812VE42</accession>
<name>A0A812VE42_9DINO</name>
<feature type="compositionally biased region" description="Low complexity" evidence="1">
    <location>
        <begin position="110"/>
        <end position="119"/>
    </location>
</feature>
<feature type="compositionally biased region" description="Basic and acidic residues" evidence="1">
    <location>
        <begin position="29"/>
        <end position="44"/>
    </location>
</feature>
<evidence type="ECO:0000313" key="2">
    <source>
        <dbReference type="EMBL" id="CAE7635949.1"/>
    </source>
</evidence>
<gene>
    <name evidence="2" type="ORF">SNEC2469_LOCUS17947</name>
</gene>
<feature type="compositionally biased region" description="Low complexity" evidence="1">
    <location>
        <begin position="133"/>
        <end position="153"/>
    </location>
</feature>
<protein>
    <submittedName>
        <fullName evidence="2">Uncharacterized protein</fullName>
    </submittedName>
</protein>
<feature type="compositionally biased region" description="Basic and acidic residues" evidence="1">
    <location>
        <begin position="76"/>
        <end position="97"/>
    </location>
</feature>
<dbReference type="Proteomes" id="UP000601435">
    <property type="component" value="Unassembled WGS sequence"/>
</dbReference>
<dbReference type="EMBL" id="CAJNJA010029908">
    <property type="protein sequence ID" value="CAE7635949.1"/>
    <property type="molecule type" value="Genomic_DNA"/>
</dbReference>